<evidence type="ECO:0000313" key="2">
    <source>
        <dbReference type="EMBL" id="OFV70645.1"/>
    </source>
</evidence>
<dbReference type="RefSeq" id="WP_175440930.1">
    <property type="nucleotide sequence ID" value="NZ_JAYFRG010000014.1"/>
</dbReference>
<evidence type="ECO:0000313" key="3">
    <source>
        <dbReference type="Proteomes" id="UP000176244"/>
    </source>
</evidence>
<dbReference type="EMBL" id="LKEU01000029">
    <property type="protein sequence ID" value="OFV70645.1"/>
    <property type="molecule type" value="Genomic_DNA"/>
</dbReference>
<evidence type="ECO:0000256" key="1">
    <source>
        <dbReference type="SAM" id="Phobius"/>
    </source>
</evidence>
<organism evidence="2 3">
    <name type="scientific">Acetobacterium wieringae</name>
    <dbReference type="NCBI Taxonomy" id="52694"/>
    <lineage>
        <taxon>Bacteria</taxon>
        <taxon>Bacillati</taxon>
        <taxon>Bacillota</taxon>
        <taxon>Clostridia</taxon>
        <taxon>Eubacteriales</taxon>
        <taxon>Eubacteriaceae</taxon>
        <taxon>Acetobacterium</taxon>
    </lineage>
</organism>
<feature type="transmembrane region" description="Helical" evidence="1">
    <location>
        <begin position="20"/>
        <end position="44"/>
    </location>
</feature>
<gene>
    <name evidence="2" type="ORF">ACWI_18570</name>
</gene>
<protein>
    <submittedName>
        <fullName evidence="2">Uncharacterized protein</fullName>
    </submittedName>
</protein>
<dbReference type="Proteomes" id="UP000176244">
    <property type="component" value="Unassembled WGS sequence"/>
</dbReference>
<sequence>MCCKNNEESQCCVAVHKDKIVPCALVVLTIAFTIAGFVIGHRFIGKGCCENQDEE</sequence>
<name>A0A1F2PHW4_9FIRM</name>
<keyword evidence="1" id="KW-0812">Transmembrane</keyword>
<proteinExistence type="predicted"/>
<reference evidence="2 3" key="1">
    <citation type="submission" date="2015-09" db="EMBL/GenBank/DDBJ databases">
        <title>Genome sequence of Acetobacterium wieringae DSM 1911.</title>
        <authorList>
            <person name="Poehlein A."/>
            <person name="Bengelsdorf F.R."/>
            <person name="Schiel-Bengelsdorf B."/>
            <person name="Duerre P."/>
            <person name="Daniel R."/>
        </authorList>
    </citation>
    <scope>NUCLEOTIDE SEQUENCE [LARGE SCALE GENOMIC DNA]</scope>
    <source>
        <strain evidence="2 3">DSM 1911</strain>
    </source>
</reference>
<dbReference type="AlphaFoldDB" id="A0A1F2PHW4"/>
<comment type="caution">
    <text evidence="2">The sequence shown here is derived from an EMBL/GenBank/DDBJ whole genome shotgun (WGS) entry which is preliminary data.</text>
</comment>
<accession>A0A1F2PHW4</accession>
<keyword evidence="1" id="KW-0472">Membrane</keyword>
<keyword evidence="1" id="KW-1133">Transmembrane helix</keyword>